<gene>
    <name evidence="1" type="ORF">AVDCRST_MAG01-01-1329</name>
</gene>
<sequence>MKKLLLLGLIAGAAAVAVQWPEIQRYMKIRAM</sequence>
<organism evidence="1">
    <name type="scientific">uncultured Rubrobacteraceae bacterium</name>
    <dbReference type="NCBI Taxonomy" id="349277"/>
    <lineage>
        <taxon>Bacteria</taxon>
        <taxon>Bacillati</taxon>
        <taxon>Actinomycetota</taxon>
        <taxon>Rubrobacteria</taxon>
        <taxon>Rubrobacterales</taxon>
        <taxon>Rubrobacteraceae</taxon>
        <taxon>environmental samples</taxon>
    </lineage>
</organism>
<dbReference type="EMBL" id="CADCUW010000191">
    <property type="protein sequence ID" value="CAA9405996.1"/>
    <property type="molecule type" value="Genomic_DNA"/>
</dbReference>
<dbReference type="AlphaFoldDB" id="A0A6J4P6J9"/>
<proteinExistence type="predicted"/>
<evidence type="ECO:0000313" key="1">
    <source>
        <dbReference type="EMBL" id="CAA9405996.1"/>
    </source>
</evidence>
<name>A0A6J4P6J9_9ACTN</name>
<dbReference type="InterPro" id="IPR054188">
    <property type="entry name" value="DUF6893"/>
</dbReference>
<accession>A0A6J4P6J9</accession>
<reference evidence="1" key="1">
    <citation type="submission" date="2020-02" db="EMBL/GenBank/DDBJ databases">
        <authorList>
            <person name="Meier V. D."/>
        </authorList>
    </citation>
    <scope>NUCLEOTIDE SEQUENCE</scope>
    <source>
        <strain evidence="1">AVDCRST_MAG01</strain>
    </source>
</reference>
<dbReference type="Pfam" id="PF21833">
    <property type="entry name" value="DUF6893"/>
    <property type="match status" value="1"/>
</dbReference>
<protein>
    <submittedName>
        <fullName evidence="1">Uncharacterized protein</fullName>
    </submittedName>
</protein>